<dbReference type="EMBL" id="CP015269">
    <property type="protein sequence ID" value="ASL18366.1"/>
    <property type="molecule type" value="Genomic_DNA"/>
</dbReference>
<evidence type="ECO:0000256" key="1">
    <source>
        <dbReference type="SAM" id="MobiDB-lite"/>
    </source>
</evidence>
<geneLocation type="plasmid" evidence="2 3">
    <name>unnamed 2</name>
</geneLocation>
<feature type="compositionally biased region" description="Basic and acidic residues" evidence="1">
    <location>
        <begin position="55"/>
        <end position="69"/>
    </location>
</feature>
<keyword evidence="2" id="KW-0614">Plasmid</keyword>
<gene>
    <name evidence="2" type="ORF">MYCOZU2_06021</name>
</gene>
<sequence length="87" mass="9635">MSPFGPKYAEVRALEQHAMMRQLRTALGESATALRGSFDGPALTNASQLPRHGKLGSDRPGDGDRRPRTWSEFGWPLPTDARQGCRR</sequence>
<protein>
    <submittedName>
        <fullName evidence="2">Uncharacterized protein</fullName>
    </submittedName>
</protein>
<organism evidence="2 3">
    <name type="scientific">Mycobacterium intracellulare subsp. chimaera</name>
    <dbReference type="NCBI Taxonomy" id="222805"/>
    <lineage>
        <taxon>Bacteria</taxon>
        <taxon>Bacillati</taxon>
        <taxon>Actinomycetota</taxon>
        <taxon>Actinomycetes</taxon>
        <taxon>Mycobacteriales</taxon>
        <taxon>Mycobacteriaceae</taxon>
        <taxon>Mycobacterium</taxon>
        <taxon>Mycobacterium avium complex (MAC)</taxon>
    </lineage>
</organism>
<name>A0A7U5MRW3_MYCIT</name>
<dbReference type="Proteomes" id="UP000198286">
    <property type="component" value="Plasmid unnamed 2"/>
</dbReference>
<evidence type="ECO:0000313" key="2">
    <source>
        <dbReference type="EMBL" id="ASL18366.1"/>
    </source>
</evidence>
<feature type="region of interest" description="Disordered" evidence="1">
    <location>
        <begin position="35"/>
        <end position="87"/>
    </location>
</feature>
<reference evidence="2 3" key="1">
    <citation type="journal article" date="2017" name="Lancet Infect. Dis.">
        <title>Global outbreak of severe Mycobacterium chimaera disease after cardiac surgery: a molecular epidemiological study.</title>
        <authorList>
            <person name="van Ingen J."/>
            <person name="Kohl T."/>
            <person name="Kranzer K."/>
            <person name="Hasse B."/>
            <person name="Keller P."/>
            <person name="Szafranska A."/>
            <person name="Hillemann D."/>
            <person name="Chand M."/>
            <person name="Schreiber P."/>
            <person name="Sommerstein R."/>
            <person name="Berger C."/>
            <person name="Genoni M."/>
            <person name="Ruegg C."/>
            <person name="Troillet N."/>
            <person name="Widmer A.F."/>
            <person name="Becker S.L."/>
            <person name="Herrmann M."/>
            <person name="Eckmanns T."/>
            <person name="Haller S."/>
            <person name="Hoeller C."/>
            <person name="Debast S.B."/>
            <person name="Wolfhagen M.J."/>
            <person name="Hopman J."/>
            <person name="Kluytmans J."/>
            <person name="Langelaar M."/>
            <person name="Notermans D.W."/>
            <person name="ten Oever J."/>
            <person name="van den Barselaar P."/>
            <person name="Vonk A.B.A."/>
            <person name="Vos M.C."/>
            <person name="Ahmed N."/>
            <person name="Brown T."/>
            <person name="Crook D."/>
            <person name="Lamagni T."/>
            <person name="Phin N."/>
            <person name="Smith E.G."/>
            <person name="Zambon M."/>
            <person name="Serr A."/>
            <person name="Goetting T."/>
            <person name="Ebner W."/>
            <person name="Thuermer A."/>
            <person name="Utpatel C."/>
            <person name="Sproer C."/>
            <person name="Bunk B."/>
            <person name="Nubel U."/>
            <person name="Bloemberg G."/>
            <person name="Bottger E."/>
            <person name="Niemann S."/>
            <person name="Wagner D."/>
            <person name="Sax H."/>
        </authorList>
    </citation>
    <scope>NUCLEOTIDE SEQUENCE [LARGE SCALE GENOMIC DNA]</scope>
    <source>
        <strain evidence="2 3">ZUERICH-2</strain>
        <plasmid evidence="2 3">unnamed 2</plasmid>
    </source>
</reference>
<proteinExistence type="predicted"/>
<accession>A0A7U5MRW3</accession>
<dbReference type="AlphaFoldDB" id="A0A7U5MRW3"/>
<evidence type="ECO:0000313" key="3">
    <source>
        <dbReference type="Proteomes" id="UP000198286"/>
    </source>
</evidence>